<sequence>MEPRGRGRARGRARGQQQQQQQTPRPGPPQGGPPQAALHQPQQAPGQGAWGRPPLPQPTAAFQQPPASSAWVRPPMEYTGTPPIAGRGARQKAGDAEAGQGDRPRVLQGAGEEAGSRGRGPREGTWRRCGWQWRREGGAAIAMRSFTRSPRPSRRRKRKFWVTGHPIQIIANYFELIQAGKWCLNQYRVDFSPEIDHTGQRRKLMRNAMQNVVTGYLFDGTLLYTPQKLAVDPLEVFVRNDNDENIRITVRLVGDLVWGDFHYLSVFNIIIRKCLAFMKFQMVGRNYYDPHRKIAIPEHKMELWPGYVTSMRQHEEKILLNCDVSFKFMRMDNVYDMLLECRGQSARNEFQAKVIGSIVLTYYNNKMYRIDDVDYNTTPASTFPMKDGTQITFAQYYRQKYNINIQVDSQPMLVSRSNKRELRAGMPELILLVPELCQLTGLTDRQRENFQLMRTLAEHTRIGPQQRIQKLTEFSKRMKGSQEVLEELRRWDLGIADSLIRFSGRVLPQETIIGGDQMKYPSGPQADWTKELRGLPMFIQGQIPKFAVICPVRFKSACQDFMQCLQRSARGMKWDIGQPRIFDIPDDRSHSYLDQMETLISKNSPSMIMCVVPNNSIDRYSAIKKKGCVDRGVPTQVILAKNLSSKGVMSIATKVAIQLNCKVGGSPWTVTMPLSSLMVVGYDVCRDTANKGKSFSGMVASLDKQITRYFNFVTEHKMEEELSDNFASFMLVACQRFKDINGRYPERIIVYRDGVGEGQLPYVYEHEVADIKKRLSAEIYKEGDLKMAFVVVSKRINTRLFTDKGNPPPGTVVDDVITMPQKYDFFIVSQCVKQGTVAPTSYNVIEDTMGLPPDRMQMLTYKLCHMYYNWSGTVRVPAPCQYAHKLAFLVAQALHRPAHRALETTLYYL</sequence>
<dbReference type="Gene3D" id="3.40.50.2300">
    <property type="match status" value="1"/>
</dbReference>
<evidence type="ECO:0000256" key="7">
    <source>
        <dbReference type="ARBA" id="ARBA00038291"/>
    </source>
</evidence>
<evidence type="ECO:0000256" key="6">
    <source>
        <dbReference type="ARBA" id="ARBA00023158"/>
    </source>
</evidence>
<evidence type="ECO:0000256" key="1">
    <source>
        <dbReference type="ARBA" id="ARBA00004496"/>
    </source>
</evidence>
<keyword evidence="12" id="KW-1185">Reference proteome</keyword>
<evidence type="ECO:0000256" key="8">
    <source>
        <dbReference type="SAM" id="MobiDB-lite"/>
    </source>
</evidence>
<comment type="subcellular location">
    <subcellularLocation>
        <location evidence="1">Cytoplasm</location>
    </subcellularLocation>
</comment>
<dbReference type="GO" id="GO:0140965">
    <property type="term" value="P:secondary piRNA processing"/>
    <property type="evidence" value="ECO:0007669"/>
    <property type="project" value="UniProtKB-ARBA"/>
</dbReference>
<keyword evidence="2" id="KW-0217">Developmental protein</keyword>
<feature type="compositionally biased region" description="Basic and acidic residues" evidence="8">
    <location>
        <begin position="114"/>
        <end position="125"/>
    </location>
</feature>
<dbReference type="AlphaFoldDB" id="A0AAV8XRQ9"/>
<name>A0AAV8XRQ9_9CUCU</name>
<organism evidence="11 12">
    <name type="scientific">Aromia moschata</name>
    <dbReference type="NCBI Taxonomy" id="1265417"/>
    <lineage>
        <taxon>Eukaryota</taxon>
        <taxon>Metazoa</taxon>
        <taxon>Ecdysozoa</taxon>
        <taxon>Arthropoda</taxon>
        <taxon>Hexapoda</taxon>
        <taxon>Insecta</taxon>
        <taxon>Pterygota</taxon>
        <taxon>Neoptera</taxon>
        <taxon>Endopterygota</taxon>
        <taxon>Coleoptera</taxon>
        <taxon>Polyphaga</taxon>
        <taxon>Cucujiformia</taxon>
        <taxon>Chrysomeloidea</taxon>
        <taxon>Cerambycidae</taxon>
        <taxon>Cerambycinae</taxon>
        <taxon>Callichromatini</taxon>
        <taxon>Aromia</taxon>
    </lineage>
</organism>
<accession>A0AAV8XRQ9</accession>
<dbReference type="SMART" id="SM00950">
    <property type="entry name" value="Piwi"/>
    <property type="match status" value="1"/>
</dbReference>
<feature type="compositionally biased region" description="Basic and acidic residues" evidence="8">
    <location>
        <begin position="92"/>
        <end position="105"/>
    </location>
</feature>
<dbReference type="SUPFAM" id="SSF53098">
    <property type="entry name" value="Ribonuclease H-like"/>
    <property type="match status" value="1"/>
</dbReference>
<dbReference type="InterPro" id="IPR003165">
    <property type="entry name" value="Piwi"/>
</dbReference>
<evidence type="ECO:0000259" key="10">
    <source>
        <dbReference type="PROSITE" id="PS50822"/>
    </source>
</evidence>
<dbReference type="Pfam" id="PF02170">
    <property type="entry name" value="PAZ"/>
    <property type="match status" value="1"/>
</dbReference>
<dbReference type="SUPFAM" id="SSF101690">
    <property type="entry name" value="PAZ domain"/>
    <property type="match status" value="1"/>
</dbReference>
<dbReference type="PROSITE" id="PS50822">
    <property type="entry name" value="PIWI"/>
    <property type="match status" value="1"/>
</dbReference>
<feature type="compositionally biased region" description="Low complexity" evidence="8">
    <location>
        <begin position="33"/>
        <end position="67"/>
    </location>
</feature>
<dbReference type="Pfam" id="PF23278">
    <property type="entry name" value="Piwi_N"/>
    <property type="match status" value="1"/>
</dbReference>
<reference evidence="11" key="1">
    <citation type="journal article" date="2023" name="Insect Mol. Biol.">
        <title>Genome sequencing provides insights into the evolution of gene families encoding plant cell wall-degrading enzymes in longhorned beetles.</title>
        <authorList>
            <person name="Shin N.R."/>
            <person name="Okamura Y."/>
            <person name="Kirsch R."/>
            <person name="Pauchet Y."/>
        </authorList>
    </citation>
    <scope>NUCLEOTIDE SEQUENCE</scope>
    <source>
        <strain evidence="11">AMC_N1</strain>
    </source>
</reference>
<dbReference type="PANTHER" id="PTHR22891">
    <property type="entry name" value="EUKARYOTIC TRANSLATION INITIATION FACTOR 2C"/>
    <property type="match status" value="1"/>
</dbReference>
<dbReference type="InterPro" id="IPR003100">
    <property type="entry name" value="PAZ_dom"/>
</dbReference>
<evidence type="ECO:0000259" key="9">
    <source>
        <dbReference type="PROSITE" id="PS50821"/>
    </source>
</evidence>
<evidence type="ECO:0000313" key="11">
    <source>
        <dbReference type="EMBL" id="KAJ8941721.1"/>
    </source>
</evidence>
<dbReference type="Pfam" id="PF02171">
    <property type="entry name" value="Piwi"/>
    <property type="match status" value="1"/>
</dbReference>
<dbReference type="Gene3D" id="3.30.420.10">
    <property type="entry name" value="Ribonuclease H-like superfamily/Ribonuclease H"/>
    <property type="match status" value="1"/>
</dbReference>
<gene>
    <name evidence="11" type="ORF">NQ318_023317</name>
</gene>
<dbReference type="GO" id="GO:0030154">
    <property type="term" value="P:cell differentiation"/>
    <property type="evidence" value="ECO:0007669"/>
    <property type="project" value="UniProtKB-KW"/>
</dbReference>
<dbReference type="SMART" id="SM00949">
    <property type="entry name" value="PAZ"/>
    <property type="match status" value="1"/>
</dbReference>
<evidence type="ECO:0000256" key="4">
    <source>
        <dbReference type="ARBA" id="ARBA00022782"/>
    </source>
</evidence>
<dbReference type="FunFam" id="2.170.260.10:FF:000003">
    <property type="entry name" value="Piwi-like RNA-mediated gene silencing 2"/>
    <property type="match status" value="1"/>
</dbReference>
<dbReference type="Gene3D" id="2.170.260.10">
    <property type="entry name" value="paz domain"/>
    <property type="match status" value="1"/>
</dbReference>
<dbReference type="GO" id="GO:0003723">
    <property type="term" value="F:RNA binding"/>
    <property type="evidence" value="ECO:0007669"/>
    <property type="project" value="UniProtKB-KW"/>
</dbReference>
<dbReference type="InterPro" id="IPR036085">
    <property type="entry name" value="PAZ_dom_sf"/>
</dbReference>
<dbReference type="InterPro" id="IPR036397">
    <property type="entry name" value="RNaseH_sf"/>
</dbReference>
<dbReference type="EMBL" id="JAPWTK010000357">
    <property type="protein sequence ID" value="KAJ8941721.1"/>
    <property type="molecule type" value="Genomic_DNA"/>
</dbReference>
<evidence type="ECO:0000256" key="3">
    <source>
        <dbReference type="ARBA" id="ARBA00022490"/>
    </source>
</evidence>
<dbReference type="FunFam" id="3.30.420.10:FF:000014">
    <property type="entry name" value="Piwi-like RNA-mediated gene silencing 1"/>
    <property type="match status" value="1"/>
</dbReference>
<evidence type="ECO:0000313" key="12">
    <source>
        <dbReference type="Proteomes" id="UP001162162"/>
    </source>
</evidence>
<keyword evidence="5" id="KW-0694">RNA-binding</keyword>
<proteinExistence type="inferred from homology"/>
<comment type="caution">
    <text evidence="11">The sequence shown here is derived from an EMBL/GenBank/DDBJ whole genome shotgun (WGS) entry which is preliminary data.</text>
</comment>
<protein>
    <recommendedName>
        <fullName evidence="13">Piwi</fullName>
    </recommendedName>
</protein>
<dbReference type="PROSITE" id="PS50821">
    <property type="entry name" value="PAZ"/>
    <property type="match status" value="1"/>
</dbReference>
<dbReference type="Proteomes" id="UP001162162">
    <property type="component" value="Unassembled WGS sequence"/>
</dbReference>
<dbReference type="CDD" id="cd02845">
    <property type="entry name" value="PAZ_piwi_like"/>
    <property type="match status" value="1"/>
</dbReference>
<keyword evidence="3" id="KW-0963">Cytoplasm</keyword>
<evidence type="ECO:0000256" key="2">
    <source>
        <dbReference type="ARBA" id="ARBA00022473"/>
    </source>
</evidence>
<feature type="domain" description="Piwi" evidence="10">
    <location>
        <begin position="607"/>
        <end position="895"/>
    </location>
</feature>
<comment type="similarity">
    <text evidence="7">Belongs to the argonaute family. Piwi subfamily.</text>
</comment>
<dbReference type="InterPro" id="IPR014811">
    <property type="entry name" value="ArgoL1"/>
</dbReference>
<feature type="compositionally biased region" description="Low complexity" evidence="8">
    <location>
        <begin position="14"/>
        <end position="24"/>
    </location>
</feature>
<feature type="domain" description="PAZ" evidence="9">
    <location>
        <begin position="333"/>
        <end position="441"/>
    </location>
</feature>
<dbReference type="Pfam" id="PF08699">
    <property type="entry name" value="ArgoL1"/>
    <property type="match status" value="1"/>
</dbReference>
<evidence type="ECO:0000256" key="5">
    <source>
        <dbReference type="ARBA" id="ARBA00022884"/>
    </source>
</evidence>
<dbReference type="GO" id="GO:0005737">
    <property type="term" value="C:cytoplasm"/>
    <property type="evidence" value="ECO:0007669"/>
    <property type="project" value="UniProtKB-SubCell"/>
</dbReference>
<dbReference type="InterPro" id="IPR012337">
    <property type="entry name" value="RNaseH-like_sf"/>
</dbReference>
<dbReference type="CDD" id="cd04658">
    <property type="entry name" value="Piwi_piwi-like_Euk"/>
    <property type="match status" value="1"/>
</dbReference>
<evidence type="ECO:0008006" key="13">
    <source>
        <dbReference type="Google" id="ProtNLM"/>
    </source>
</evidence>
<feature type="region of interest" description="Disordered" evidence="8">
    <location>
        <begin position="1"/>
        <end position="125"/>
    </location>
</feature>
<keyword evidence="4" id="KW-0221">Differentiation</keyword>
<keyword evidence="6" id="KW-0943">RNA-mediated gene silencing</keyword>
<feature type="compositionally biased region" description="Basic residues" evidence="8">
    <location>
        <begin position="1"/>
        <end position="13"/>
    </location>
</feature>